<keyword evidence="6" id="KW-0479">Metal-binding</keyword>
<dbReference type="InterPro" id="IPR045031">
    <property type="entry name" value="DHP_synth-like"/>
</dbReference>
<comment type="pathway">
    <text evidence="3">Cofactor biosynthesis; tetrahydrofolate biosynthesis; 7,8-dihydrofolate from 2-amino-4-hydroxy-6-hydroxymethyl-7,8-dihydropteridine diphosphate and 4-aminobenzoate: step 1/2.</text>
</comment>
<evidence type="ECO:0000256" key="2">
    <source>
        <dbReference type="ARBA" id="ARBA00001946"/>
    </source>
</evidence>
<dbReference type="GO" id="GO:0046654">
    <property type="term" value="P:tetrahydrofolate biosynthetic process"/>
    <property type="evidence" value="ECO:0007669"/>
    <property type="project" value="TreeGrafter"/>
</dbReference>
<feature type="domain" description="Pterin-binding" evidence="9">
    <location>
        <begin position="17"/>
        <end position="269"/>
    </location>
</feature>
<dbReference type="GO" id="GO:0046872">
    <property type="term" value="F:metal ion binding"/>
    <property type="evidence" value="ECO:0007669"/>
    <property type="project" value="UniProtKB-KW"/>
</dbReference>
<dbReference type="AlphaFoldDB" id="A0A6J6IGV2"/>
<dbReference type="CDD" id="cd00739">
    <property type="entry name" value="DHPS"/>
    <property type="match status" value="1"/>
</dbReference>
<evidence type="ECO:0000256" key="6">
    <source>
        <dbReference type="ARBA" id="ARBA00022723"/>
    </source>
</evidence>
<keyword evidence="5" id="KW-0808">Transferase</keyword>
<accession>A0A6J6IGV2</accession>
<dbReference type="EMBL" id="CAEZUP010000125">
    <property type="protein sequence ID" value="CAB4623704.1"/>
    <property type="molecule type" value="Genomic_DNA"/>
</dbReference>
<evidence type="ECO:0000256" key="7">
    <source>
        <dbReference type="ARBA" id="ARBA00022842"/>
    </source>
</evidence>
<dbReference type="InterPro" id="IPR000489">
    <property type="entry name" value="Pterin-binding_dom"/>
</dbReference>
<reference evidence="10" key="1">
    <citation type="submission" date="2020-05" db="EMBL/GenBank/DDBJ databases">
        <authorList>
            <person name="Chiriac C."/>
            <person name="Salcher M."/>
            <person name="Ghai R."/>
            <person name="Kavagutti S V."/>
        </authorList>
    </citation>
    <scope>NUCLEOTIDE SEQUENCE</scope>
</reference>
<dbReference type="SUPFAM" id="SSF51717">
    <property type="entry name" value="Dihydropteroate synthetase-like"/>
    <property type="match status" value="1"/>
</dbReference>
<gene>
    <name evidence="10" type="ORF">UFOPK1835_01994</name>
</gene>
<evidence type="ECO:0000256" key="5">
    <source>
        <dbReference type="ARBA" id="ARBA00022679"/>
    </source>
</evidence>
<dbReference type="PROSITE" id="PS00793">
    <property type="entry name" value="DHPS_2"/>
    <property type="match status" value="1"/>
</dbReference>
<dbReference type="GO" id="GO:0004156">
    <property type="term" value="F:dihydropteroate synthase activity"/>
    <property type="evidence" value="ECO:0007669"/>
    <property type="project" value="UniProtKB-EC"/>
</dbReference>
<dbReference type="PANTHER" id="PTHR20941">
    <property type="entry name" value="FOLATE SYNTHESIS PROTEINS"/>
    <property type="match status" value="1"/>
</dbReference>
<name>A0A6J6IGV2_9ZZZZ</name>
<dbReference type="NCBIfam" id="TIGR01496">
    <property type="entry name" value="DHPS"/>
    <property type="match status" value="1"/>
</dbReference>
<dbReference type="PROSITE" id="PS50972">
    <property type="entry name" value="PTERIN_BINDING"/>
    <property type="match status" value="1"/>
</dbReference>
<evidence type="ECO:0000256" key="8">
    <source>
        <dbReference type="ARBA" id="ARBA00022909"/>
    </source>
</evidence>
<proteinExistence type="predicted"/>
<protein>
    <recommendedName>
        <fullName evidence="4">dihydropteroate synthase</fullName>
        <ecNumber evidence="4">2.5.1.15</ecNumber>
    </recommendedName>
</protein>
<evidence type="ECO:0000256" key="3">
    <source>
        <dbReference type="ARBA" id="ARBA00004763"/>
    </source>
</evidence>
<comment type="catalytic activity">
    <reaction evidence="1">
        <text>(7,8-dihydropterin-6-yl)methyl diphosphate + 4-aminobenzoate = 7,8-dihydropteroate + diphosphate</text>
        <dbReference type="Rhea" id="RHEA:19949"/>
        <dbReference type="ChEBI" id="CHEBI:17836"/>
        <dbReference type="ChEBI" id="CHEBI:17839"/>
        <dbReference type="ChEBI" id="CHEBI:33019"/>
        <dbReference type="ChEBI" id="CHEBI:72950"/>
        <dbReference type="EC" id="2.5.1.15"/>
    </reaction>
</comment>
<evidence type="ECO:0000256" key="1">
    <source>
        <dbReference type="ARBA" id="ARBA00000012"/>
    </source>
</evidence>
<dbReference type="InterPro" id="IPR006390">
    <property type="entry name" value="DHP_synth_dom"/>
</dbReference>
<dbReference type="InterPro" id="IPR011005">
    <property type="entry name" value="Dihydropteroate_synth-like_sf"/>
</dbReference>
<evidence type="ECO:0000256" key="4">
    <source>
        <dbReference type="ARBA" id="ARBA00012458"/>
    </source>
</evidence>
<dbReference type="Gene3D" id="3.20.20.20">
    <property type="entry name" value="Dihydropteroate synthase-like"/>
    <property type="match status" value="1"/>
</dbReference>
<dbReference type="PANTHER" id="PTHR20941:SF1">
    <property type="entry name" value="FOLIC ACID SYNTHESIS PROTEIN FOL1"/>
    <property type="match status" value="1"/>
</dbReference>
<evidence type="ECO:0000313" key="10">
    <source>
        <dbReference type="EMBL" id="CAB4623704.1"/>
    </source>
</evidence>
<sequence length="273" mass="28408">MADVVPRLGVGVPATVPLVMGIVNVTPDSFSDGGRFLDPASAIAHGRALAAEGASILDVGGESTRPGAAPVDLEEELRRVIPVIEGLAGECRISVDTRKPEVARAAVKAGASLINDVSAELWPVAAELGVGWVAMHMQGEPATMQAEPHYDDVVVEVCRFLAERAEAAKSGGVTEIWIDPGFGFGKTIGHNLELLAHLDQVVALGWPVMVGISRKAMLGRILAESDGSSDPVPPDDRLAGSIASEVWAMHLGVGMIRAHDVRSAVQAAKVVAA</sequence>
<dbReference type="EC" id="2.5.1.15" evidence="4"/>
<keyword evidence="8" id="KW-0289">Folate biosynthesis</keyword>
<dbReference type="Pfam" id="PF00809">
    <property type="entry name" value="Pterin_bind"/>
    <property type="match status" value="1"/>
</dbReference>
<organism evidence="10">
    <name type="scientific">freshwater metagenome</name>
    <dbReference type="NCBI Taxonomy" id="449393"/>
    <lineage>
        <taxon>unclassified sequences</taxon>
        <taxon>metagenomes</taxon>
        <taxon>ecological metagenomes</taxon>
    </lineage>
</organism>
<evidence type="ECO:0000259" key="9">
    <source>
        <dbReference type="PROSITE" id="PS50972"/>
    </source>
</evidence>
<comment type="cofactor">
    <cofactor evidence="2">
        <name>Mg(2+)</name>
        <dbReference type="ChEBI" id="CHEBI:18420"/>
    </cofactor>
</comment>
<dbReference type="PROSITE" id="PS00792">
    <property type="entry name" value="DHPS_1"/>
    <property type="match status" value="1"/>
</dbReference>
<dbReference type="GO" id="GO:0046656">
    <property type="term" value="P:folic acid biosynthetic process"/>
    <property type="evidence" value="ECO:0007669"/>
    <property type="project" value="UniProtKB-KW"/>
</dbReference>
<keyword evidence="7" id="KW-0460">Magnesium</keyword>
<dbReference type="GO" id="GO:0005829">
    <property type="term" value="C:cytosol"/>
    <property type="evidence" value="ECO:0007669"/>
    <property type="project" value="TreeGrafter"/>
</dbReference>